<dbReference type="CDD" id="cd09918">
    <property type="entry name" value="SH2_Nterm_SPT6_like"/>
    <property type="match status" value="1"/>
</dbReference>
<comment type="subcellular location">
    <subcellularLocation>
        <location evidence="1">Nucleus</location>
    </subcellularLocation>
</comment>
<dbReference type="InterPro" id="IPR035420">
    <property type="entry name" value="Spt6_SH2"/>
</dbReference>
<dbReference type="FunFam" id="1.10.150.850:FF:000001">
    <property type="entry name" value="Transcription elongation factor spt6"/>
    <property type="match status" value="1"/>
</dbReference>
<dbReference type="FunFam" id="1.10.10.2740:FF:000002">
    <property type="entry name" value="Transcription elongation factor Spt6"/>
    <property type="match status" value="1"/>
</dbReference>
<feature type="compositionally biased region" description="Polar residues" evidence="8">
    <location>
        <begin position="1690"/>
        <end position="1727"/>
    </location>
</feature>
<dbReference type="PANTHER" id="PTHR10145:SF6">
    <property type="entry name" value="TRANSCRIPTION ELONGATION FACTOR SPT6"/>
    <property type="match status" value="1"/>
</dbReference>
<comment type="caution">
    <text evidence="10">The sequence shown here is derived from an EMBL/GenBank/DDBJ whole genome shotgun (WGS) entry which is preliminary data.</text>
</comment>
<feature type="compositionally biased region" description="Low complexity" evidence="8">
    <location>
        <begin position="1811"/>
        <end position="1827"/>
    </location>
</feature>
<dbReference type="InterPro" id="IPR028088">
    <property type="entry name" value="Spt6_HTH_DNA-bd_dom"/>
</dbReference>
<feature type="domain" description="S1 motif" evidence="9">
    <location>
        <begin position="1074"/>
        <end position="1129"/>
    </location>
</feature>
<dbReference type="InterPro" id="IPR023319">
    <property type="entry name" value="Tex-like_HTH_dom_sf"/>
</dbReference>
<keyword evidence="11" id="KW-1185">Reference proteome</keyword>
<feature type="compositionally biased region" description="Low complexity" evidence="8">
    <location>
        <begin position="1728"/>
        <end position="1748"/>
    </location>
</feature>
<dbReference type="GO" id="GO:0031491">
    <property type="term" value="F:nucleosome binding"/>
    <property type="evidence" value="ECO:0007669"/>
    <property type="project" value="TreeGrafter"/>
</dbReference>
<dbReference type="PANTHER" id="PTHR10145">
    <property type="entry name" value="TRANSCRIPTION ELONGATION FACTOR SPT6"/>
    <property type="match status" value="1"/>
</dbReference>
<dbReference type="Pfam" id="PF14641">
    <property type="entry name" value="HTH_44"/>
    <property type="match status" value="1"/>
</dbReference>
<evidence type="ECO:0000256" key="8">
    <source>
        <dbReference type="SAM" id="MobiDB-lite"/>
    </source>
</evidence>
<reference evidence="10" key="2">
    <citation type="submission" date="2023-03" db="EMBL/GenBank/DDBJ databases">
        <authorList>
            <person name="Inwood S.N."/>
            <person name="Skelly J.G."/>
            <person name="Guhlin J."/>
            <person name="Harrop T.W.R."/>
            <person name="Goldson S.G."/>
            <person name="Dearden P.K."/>
        </authorList>
    </citation>
    <scope>NUCLEOTIDE SEQUENCE</scope>
    <source>
        <strain evidence="10">Lincoln</strain>
        <tissue evidence="10">Whole body</tissue>
    </source>
</reference>
<dbReference type="SUPFAM" id="SSF55550">
    <property type="entry name" value="SH2 domain"/>
    <property type="match status" value="1"/>
</dbReference>
<feature type="compositionally biased region" description="Low complexity" evidence="8">
    <location>
        <begin position="1972"/>
        <end position="1988"/>
    </location>
</feature>
<feature type="compositionally biased region" description="Acidic residues" evidence="8">
    <location>
        <begin position="1"/>
        <end position="12"/>
    </location>
</feature>
<keyword evidence="4" id="KW-0539">Nucleus</keyword>
<evidence type="ECO:0000256" key="4">
    <source>
        <dbReference type="ARBA" id="ARBA00023242"/>
    </source>
</evidence>
<dbReference type="GO" id="GO:0140673">
    <property type="term" value="P:transcription elongation-coupled chromatin remodeling"/>
    <property type="evidence" value="ECO:0007669"/>
    <property type="project" value="InterPro"/>
</dbReference>
<dbReference type="PROSITE" id="PS50126">
    <property type="entry name" value="S1"/>
    <property type="match status" value="1"/>
</dbReference>
<evidence type="ECO:0000256" key="3">
    <source>
        <dbReference type="ARBA" id="ARBA00023163"/>
    </source>
</evidence>
<feature type="region of interest" description="Disordered" evidence="8">
    <location>
        <begin position="1493"/>
        <end position="2027"/>
    </location>
</feature>
<dbReference type="GO" id="GO:0034728">
    <property type="term" value="P:nucleosome organization"/>
    <property type="evidence" value="ECO:0007669"/>
    <property type="project" value="TreeGrafter"/>
</dbReference>
<dbReference type="InterPro" id="IPR037027">
    <property type="entry name" value="YqgF/RNaseH-like_dom_sf"/>
</dbReference>
<dbReference type="InterPro" id="IPR042066">
    <property type="entry name" value="Spt6_death-like"/>
</dbReference>
<dbReference type="GO" id="GO:0042393">
    <property type="term" value="F:histone binding"/>
    <property type="evidence" value="ECO:0007669"/>
    <property type="project" value="TreeGrafter"/>
</dbReference>
<evidence type="ECO:0000259" key="9">
    <source>
        <dbReference type="PROSITE" id="PS50126"/>
    </source>
</evidence>
<dbReference type="SMART" id="SM00252">
    <property type="entry name" value="SH2"/>
    <property type="match status" value="1"/>
</dbReference>
<dbReference type="GO" id="GO:0003677">
    <property type="term" value="F:DNA binding"/>
    <property type="evidence" value="ECO:0007669"/>
    <property type="project" value="InterPro"/>
</dbReference>
<dbReference type="Gene3D" id="3.30.505.10">
    <property type="entry name" value="SH2 domain"/>
    <property type="match status" value="2"/>
</dbReference>
<dbReference type="CDD" id="cd09928">
    <property type="entry name" value="SH2_Cterm_SPT6_like"/>
    <property type="match status" value="1"/>
</dbReference>
<evidence type="ECO:0000256" key="6">
    <source>
        <dbReference type="ARBA" id="ARBA00070965"/>
    </source>
</evidence>
<feature type="compositionally biased region" description="Acidic residues" evidence="8">
    <location>
        <begin position="85"/>
        <end position="96"/>
    </location>
</feature>
<sequence length="2027" mass="230338">MFGDSDNEDDERSEIHHKPKSPLEVNENDSGEESSDADDFIVDEDGIPISKKYDKKRTIYSNPALQQAQDIFGIDFEYDEFKNYDDDESDEDDEDGERPRKRRKSEMIKKTKKSIFEIYEPSELKRGHLTDVDDEIRNRDLPERMQLRSTPITPVPEGSNELDLEAEWIYQQAFNRPPISSQTTRINADPELAEKGPQIVAKLKIVLDFMRNRNLEVPFISFYRKEVIKPELNMNDLWKVYKYDAKWCQLRQRKNNLIALFENMRNFQLDKIMKNPDAPLSDDIRIIKEDDIDRLKNVETDEEFNDVHHHFMLYYSQDLPAMKEVLRLRREIEYLEKVQKRQQQILEAQENGEDPPPELEAENLEKNEFEDTIKQASRTGPYAVCKKVGLESFAKKFGLTPEQFAENSRDNYQRHEVEQEPVEPNIIAQDYVASKFKSSDEVLKAVQLMVAIKLSREPLVRKCVREMYFEKAKLSVRPTKKGFKEIDENHSIYTMKYLKDKPVRELNDDQFLKLSIAENDKLINISFSDNIEGIVGSDYIEEVKQLYIKDEFSRNVQDWNNLRTGSVEMALTQMIIPDLKKELRAKLISESKEYVLHACCAKMFNWIKTASYTRKFPEQEDEEWDTSDGVRVMAISYVPDHNQAAFACIVAPNGMYTTHLKLPHLLKRNNSFREEEKALKEADLLAVRNFISNAKPHVIVICGKSREATSILYDIKNCIATLTVEEEFPTIDVEIMDDELARIYANSNVGITEFRDFPESLREAISLARRLQDPLVEFSQLCTLDEEILCLKYHKLQDHLPKQELLENLYLEFVNRVNEVGVDINKAVKQEYSGNLLQFICGLGSRKSQALIKIIRRTIGKLENRTQLITACHMGPKIFINCAGFIKIDTGSLRNVDEDDIEMLDGSRIHPETYEWAKKMAMDALEIDDPIEAMKEIFNTPDRLKELDLDAFADELQRQSCGNKRITLYDIRAELSSPYKDLRSPYMSPSPEELFDILTKETPETFYIGKLVLATVIGLSYKKPDTDQLDQANPVRSDETGLWQCPFCMQNDFPEMSDVWNHFDVGKCPGKANGVRLRLENGISGYIHVKNISDSHVECVQTRVKQGQSINSRVTKINVDRFNVECSSKGSDLADSNNEWRPAKDPFYDTEAEEDDIKSEENTKKNTQQQVYLKRITFHPLFHNITYFDAEKMMKSMNQGDVIIRPSSKGSDHLSITWNVTNDICQHIDVLEEQKDNEFSLGKKLWIGDEEFEDLDEIIARHINPMASNAVELMNHRKYNADINGDYHAAENLLKERKKIAPQEIPYFISAIKKCPGKFLLSYLPRTLCKHESIRITPHGFQYRQQIFTDVEKLLIWFKKHFRDPIPRTNTPAASSKCASARATPGTYSNMDSDAIARVAQNLPNDMLHSLSQVANQTPYPQYTPAVPNTPAYNQSNACPNTPYTPSGATPFMTPFATPHFTPFDSQATPRYAQPAPNDIFLHPNVLTNHQDMQQKRKPMSNRLNSINDDQFDWQTNTTTEKSNGGWGSQTDNSLENANGDTYDWKRMGHSGRGNNRGGKSQSWSRQSNSSNNNENNGSGNWRPRGRGRSMRGNMNRGGKVASSSQQFNSSSNSNDDSSFDWGSGATTTNQNSSSTNNTDADAFDWGSGGTSTNENVSSINDTDAGAFDWGTGGTSTNNTDTNEFDWGTNGESTKQNEISTNNRDNHTQGWQRNRGGQSMNNNRGGKSQSWSRSNPSNNRNNDSGNWRPRGGGRSTRGNFERRSSTSSQKFNSSNNADDDSFDWGTGGNSTSQNKSTTDENTDSNAFDWGTSATSTNQNETSTNNTNEDSFDWGAGTTTTNENVSSIDNTDAGAFDWSASGASTNNADTKEFDWGASGDSTNRNENLANSRDSNTRGWKRNRGGQPMNDNRGGRSQSWSRSNPPYNRNNDSGNRRPRGGGRSTRGNFERRSSTSSQKFNSSNNAEDDSFDWGTGTTTTNQNSSSTNNTDVNAFDWSTGETSTNENVSSFNNTDANAFDWGTGASSAD</sequence>
<comment type="subunit">
    <text evidence="5">Interacts with glp-1 and lin-12.</text>
</comment>
<dbReference type="Pfam" id="PF17674">
    <property type="entry name" value="HHH_9"/>
    <property type="match status" value="1"/>
</dbReference>
<dbReference type="Pfam" id="PF14635">
    <property type="entry name" value="HHH_7"/>
    <property type="match status" value="1"/>
</dbReference>
<feature type="compositionally biased region" description="Polar residues" evidence="8">
    <location>
        <begin position="1836"/>
        <end position="1849"/>
    </location>
</feature>
<keyword evidence="3" id="KW-0804">Transcription</keyword>
<feature type="compositionally biased region" description="Low complexity" evidence="8">
    <location>
        <begin position="1591"/>
        <end position="1639"/>
    </location>
</feature>
<feature type="region of interest" description="Disordered" evidence="8">
    <location>
        <begin position="1"/>
        <end position="47"/>
    </location>
</feature>
<evidence type="ECO:0000256" key="2">
    <source>
        <dbReference type="ARBA" id="ARBA00009253"/>
    </source>
</evidence>
<dbReference type="InterPro" id="IPR041692">
    <property type="entry name" value="HHH_9"/>
</dbReference>
<dbReference type="InterPro" id="IPR032706">
    <property type="entry name" value="Spt6_HHH"/>
</dbReference>
<dbReference type="EMBL" id="JAQQBR010000004">
    <property type="protein sequence ID" value="KAK0178997.1"/>
    <property type="molecule type" value="Genomic_DNA"/>
</dbReference>
<dbReference type="SUPFAM" id="SSF158832">
    <property type="entry name" value="Tex N-terminal region-like"/>
    <property type="match status" value="1"/>
</dbReference>
<dbReference type="Gene3D" id="3.30.420.140">
    <property type="entry name" value="YqgF/RNase H-like domain"/>
    <property type="match status" value="1"/>
</dbReference>
<dbReference type="InterPro" id="IPR012337">
    <property type="entry name" value="RNaseH-like_sf"/>
</dbReference>
<dbReference type="Pfam" id="PF00575">
    <property type="entry name" value="S1"/>
    <property type="match status" value="1"/>
</dbReference>
<accession>A0AA39G010</accession>
<dbReference type="Proteomes" id="UP001168972">
    <property type="component" value="Unassembled WGS sequence"/>
</dbReference>
<dbReference type="Gene3D" id="1.10.10.2740">
    <property type="entry name" value="Spt6, Death-like domain"/>
    <property type="match status" value="1"/>
</dbReference>
<feature type="compositionally biased region" description="Polar residues" evidence="8">
    <location>
        <begin position="1913"/>
        <end position="1925"/>
    </location>
</feature>
<dbReference type="InterPro" id="IPR036860">
    <property type="entry name" value="SH2_dom_sf"/>
</dbReference>
<feature type="compositionally biased region" description="Polar residues" evidence="8">
    <location>
        <begin position="1502"/>
        <end position="1540"/>
    </location>
</feature>
<dbReference type="SUPFAM" id="SSF47781">
    <property type="entry name" value="RuvA domain 2-like"/>
    <property type="match status" value="2"/>
</dbReference>
<dbReference type="CDD" id="cd00164">
    <property type="entry name" value="S1_like"/>
    <property type="match status" value="1"/>
</dbReference>
<evidence type="ECO:0000256" key="5">
    <source>
        <dbReference type="ARBA" id="ARBA00062894"/>
    </source>
</evidence>
<evidence type="ECO:0000256" key="7">
    <source>
        <dbReference type="ARBA" id="ARBA00077055"/>
    </source>
</evidence>
<gene>
    <name evidence="10" type="ORF">PV327_007825</name>
</gene>
<dbReference type="InterPro" id="IPR035018">
    <property type="entry name" value="Spt6_SH2_C"/>
</dbReference>
<dbReference type="Gene3D" id="1.10.150.850">
    <property type="entry name" value="Spt6, helix-hairpin-helix domain"/>
    <property type="match status" value="1"/>
</dbReference>
<dbReference type="FunFam" id="1.10.3500.10:FF:000006">
    <property type="entry name" value="Transcription elongation factor spt6"/>
    <property type="match status" value="1"/>
</dbReference>
<dbReference type="Gene3D" id="1.10.10.650">
    <property type="entry name" value="RuvA domain 2-like"/>
    <property type="match status" value="1"/>
</dbReference>
<dbReference type="SUPFAM" id="SSF53098">
    <property type="entry name" value="Ribonuclease H-like"/>
    <property type="match status" value="1"/>
</dbReference>
<dbReference type="InterPro" id="IPR010994">
    <property type="entry name" value="RuvA_2-like"/>
</dbReference>
<feature type="compositionally biased region" description="Low complexity" evidence="8">
    <location>
        <begin position="1952"/>
        <end position="1963"/>
    </location>
</feature>
<feature type="compositionally biased region" description="Acidic residues" evidence="8">
    <location>
        <begin position="26"/>
        <end position="46"/>
    </location>
</feature>
<dbReference type="FunFam" id="3.30.505.10:FF:000030">
    <property type="entry name" value="Transcription elongation factor spt6"/>
    <property type="match status" value="1"/>
</dbReference>
<evidence type="ECO:0000313" key="11">
    <source>
        <dbReference type="Proteomes" id="UP001168972"/>
    </source>
</evidence>
<feature type="region of interest" description="Disordered" evidence="8">
    <location>
        <begin position="83"/>
        <end position="106"/>
    </location>
</feature>
<feature type="compositionally biased region" description="Polar residues" evidence="8">
    <location>
        <begin position="1878"/>
        <end position="1896"/>
    </location>
</feature>
<feature type="compositionally biased region" description="Low complexity" evidence="8">
    <location>
        <begin position="1561"/>
        <end position="1583"/>
    </location>
</feature>
<name>A0AA39G010_MICHY</name>
<dbReference type="InterPro" id="IPR000980">
    <property type="entry name" value="SH2"/>
</dbReference>
<dbReference type="Pfam" id="PF14633">
    <property type="entry name" value="SH2_2"/>
    <property type="match status" value="1"/>
</dbReference>
<reference evidence="10" key="1">
    <citation type="journal article" date="2023" name="bioRxiv">
        <title>Scaffold-level genome assemblies of two parasitoid biocontrol wasps reveal the parthenogenesis mechanism and an associated novel virus.</title>
        <authorList>
            <person name="Inwood S."/>
            <person name="Skelly J."/>
            <person name="Guhlin J."/>
            <person name="Harrop T."/>
            <person name="Goldson S."/>
            <person name="Dearden P."/>
        </authorList>
    </citation>
    <scope>NUCLEOTIDE SEQUENCE</scope>
    <source>
        <strain evidence="10">Lincoln</strain>
        <tissue evidence="10">Whole body</tissue>
    </source>
</reference>
<dbReference type="GO" id="GO:0008023">
    <property type="term" value="C:transcription elongation factor complex"/>
    <property type="evidence" value="ECO:0007669"/>
    <property type="project" value="TreeGrafter"/>
</dbReference>
<feature type="compositionally biased region" description="Low complexity" evidence="8">
    <location>
        <begin position="1765"/>
        <end position="1776"/>
    </location>
</feature>
<dbReference type="Gene3D" id="2.40.50.140">
    <property type="entry name" value="Nucleic acid-binding proteins"/>
    <property type="match status" value="1"/>
</dbReference>
<dbReference type="InterPro" id="IPR023323">
    <property type="entry name" value="Tex-like_dom_sf"/>
</dbReference>
<evidence type="ECO:0000256" key="1">
    <source>
        <dbReference type="ARBA" id="ARBA00004123"/>
    </source>
</evidence>
<dbReference type="InterPro" id="IPR003029">
    <property type="entry name" value="S1_domain"/>
</dbReference>
<dbReference type="Pfam" id="PF14639">
    <property type="entry name" value="YqgF"/>
    <property type="match status" value="1"/>
</dbReference>
<comment type="similarity">
    <text evidence="2">Belongs to the SPT6 family.</text>
</comment>
<dbReference type="FunFam" id="1.10.10.650:FF:000002">
    <property type="entry name" value="Transcription elongation factor spt6"/>
    <property type="match status" value="1"/>
</dbReference>
<proteinExistence type="inferred from homology"/>
<protein>
    <recommendedName>
        <fullName evidence="6">Suppressor of Ty 6 homolog</fullName>
    </recommendedName>
    <alternativeName>
        <fullName evidence="7">Abnormal embryogenesis protein 5</fullName>
    </alternativeName>
</protein>
<dbReference type="InterPro" id="IPR028231">
    <property type="entry name" value="Spt6_YqgF"/>
</dbReference>
<dbReference type="InterPro" id="IPR012340">
    <property type="entry name" value="NA-bd_OB-fold"/>
</dbReference>
<dbReference type="InterPro" id="IPR017072">
    <property type="entry name" value="TF_Spt6"/>
</dbReference>
<dbReference type="Gene3D" id="1.10.3500.10">
    <property type="entry name" value="Tex N-terminal region-like"/>
    <property type="match status" value="1"/>
</dbReference>
<feature type="compositionally biased region" description="Polar residues" evidence="8">
    <location>
        <begin position="1997"/>
        <end position="2014"/>
    </location>
</feature>
<dbReference type="InterPro" id="IPR035019">
    <property type="entry name" value="Spt6_SH2_N"/>
</dbReference>
<feature type="compositionally biased region" description="Polar residues" evidence="8">
    <location>
        <begin position="1651"/>
        <end position="1662"/>
    </location>
</feature>
<organism evidence="10 11">
    <name type="scientific">Microctonus hyperodae</name>
    <name type="common">Parasitoid wasp</name>
    <dbReference type="NCBI Taxonomy" id="165561"/>
    <lineage>
        <taxon>Eukaryota</taxon>
        <taxon>Metazoa</taxon>
        <taxon>Ecdysozoa</taxon>
        <taxon>Arthropoda</taxon>
        <taxon>Hexapoda</taxon>
        <taxon>Insecta</taxon>
        <taxon>Pterygota</taxon>
        <taxon>Neoptera</taxon>
        <taxon>Endopterygota</taxon>
        <taxon>Hymenoptera</taxon>
        <taxon>Apocrita</taxon>
        <taxon>Ichneumonoidea</taxon>
        <taxon>Braconidae</taxon>
        <taxon>Euphorinae</taxon>
        <taxon>Microctonus</taxon>
    </lineage>
</organism>
<dbReference type="SUPFAM" id="SSF50249">
    <property type="entry name" value="Nucleic acid-binding proteins"/>
    <property type="match status" value="1"/>
</dbReference>
<evidence type="ECO:0000313" key="10">
    <source>
        <dbReference type="EMBL" id="KAK0178997.1"/>
    </source>
</evidence>